<dbReference type="GO" id="GO:0006626">
    <property type="term" value="P:protein targeting to mitochondrion"/>
    <property type="evidence" value="ECO:0007669"/>
    <property type="project" value="UniProtKB-ARBA"/>
</dbReference>
<evidence type="ECO:0000313" key="12">
    <source>
        <dbReference type="Proteomes" id="UP000605846"/>
    </source>
</evidence>
<comment type="caution">
    <text evidence="11">The sequence shown here is derived from an EMBL/GenBank/DDBJ whole genome shotgun (WGS) entry which is preliminary data.</text>
</comment>
<protein>
    <submittedName>
        <fullName evidence="11">Uncharacterized protein</fullName>
    </submittedName>
</protein>
<keyword evidence="6" id="KW-1133">Transmembrane helix</keyword>
<feature type="compositionally biased region" description="Basic and acidic residues" evidence="10">
    <location>
        <begin position="265"/>
        <end position="275"/>
    </location>
</feature>
<proteinExistence type="inferred from homology"/>
<dbReference type="AlphaFoldDB" id="A0A8H7EU08"/>
<keyword evidence="5" id="KW-0653">Protein transport</keyword>
<dbReference type="Proteomes" id="UP000605846">
    <property type="component" value="Unassembled WGS sequence"/>
</dbReference>
<evidence type="ECO:0000256" key="8">
    <source>
        <dbReference type="ARBA" id="ARBA00023136"/>
    </source>
</evidence>
<evidence type="ECO:0000256" key="5">
    <source>
        <dbReference type="ARBA" id="ARBA00022927"/>
    </source>
</evidence>
<evidence type="ECO:0000256" key="7">
    <source>
        <dbReference type="ARBA" id="ARBA00023128"/>
    </source>
</evidence>
<sequence>MFMPQQPKLTPEQKAFLRQRTKATVSNFLVVVLALRAATKDYIPGPGEYDIPSEDIGKHRRFGFLTQNRFGTDGSDGYTGNDFYYASGGDTSYGTSIANNIKTDDARTRKQIMDMVNQFERQRNVMQKEIETLQSKGRKLDANLQAVSMEKNSLQAQLQAKELELADVRQKNSGLQKTVARHDKTIEKSQKFMQLSKKVEEMEKELESAKADTLLAQEQISRDSKNHETVVAEKGRAIAQLRAQLNEQTTKANNLSSQLESSQEQAKRAEEESKEALNTAQLELQTTRAELSVTQTELREKTEAGELMEKQIKELESEVSRLHMVESKLSEEIQQMKAKHCEEIQQTKAKHCEEIQQTKAKHCEEMETCEMERTKMEEDMAQLNQQLQQCLQDIESLSTRVSATQHESAQHLHTIHQKEIYLERNQKVSCRIQAQFETYRSYINHVIQELRDQSRKQCRQRDAELGKVFSELHEAKKFINQQAQNIEGLKSELHWMGKWNKYLWELAQSIHQDASDHWSFFHPSESEHDTRFKSCTTQTSLMSNLPSRLINVGGRPFSNPTGTLKMTNDWFSKKFTYNCAKDIPKNDSGFGLSCESKRL</sequence>
<evidence type="ECO:0000256" key="4">
    <source>
        <dbReference type="ARBA" id="ARBA00022787"/>
    </source>
</evidence>
<keyword evidence="12" id="KW-1185">Reference proteome</keyword>
<comment type="similarity">
    <text evidence="9">Belongs to the Tom5 family.</text>
</comment>
<dbReference type="GO" id="GO:0005741">
    <property type="term" value="C:mitochondrial outer membrane"/>
    <property type="evidence" value="ECO:0007669"/>
    <property type="project" value="UniProtKB-SubCell"/>
</dbReference>
<organism evidence="11 12">
    <name type="scientific">Apophysomyces ossiformis</name>
    <dbReference type="NCBI Taxonomy" id="679940"/>
    <lineage>
        <taxon>Eukaryota</taxon>
        <taxon>Fungi</taxon>
        <taxon>Fungi incertae sedis</taxon>
        <taxon>Mucoromycota</taxon>
        <taxon>Mucoromycotina</taxon>
        <taxon>Mucoromycetes</taxon>
        <taxon>Mucorales</taxon>
        <taxon>Mucorineae</taxon>
        <taxon>Mucoraceae</taxon>
        <taxon>Apophysomyces</taxon>
    </lineage>
</organism>
<evidence type="ECO:0000256" key="9">
    <source>
        <dbReference type="ARBA" id="ARBA00025716"/>
    </source>
</evidence>
<evidence type="ECO:0000256" key="6">
    <source>
        <dbReference type="ARBA" id="ARBA00022989"/>
    </source>
</evidence>
<evidence type="ECO:0000256" key="10">
    <source>
        <dbReference type="SAM" id="MobiDB-lite"/>
    </source>
</evidence>
<evidence type="ECO:0000256" key="2">
    <source>
        <dbReference type="ARBA" id="ARBA00022448"/>
    </source>
</evidence>
<dbReference type="EMBL" id="JABAYA010000005">
    <property type="protein sequence ID" value="KAF7731973.1"/>
    <property type="molecule type" value="Genomic_DNA"/>
</dbReference>
<name>A0A8H7EU08_9FUNG</name>
<dbReference type="InterPro" id="IPR019603">
    <property type="entry name" value="Tom5"/>
</dbReference>
<dbReference type="OrthoDB" id="419631at2759"/>
<keyword evidence="4" id="KW-1000">Mitochondrion outer membrane</keyword>
<dbReference type="GO" id="GO:0015031">
    <property type="term" value="P:protein transport"/>
    <property type="evidence" value="ECO:0007669"/>
    <property type="project" value="UniProtKB-KW"/>
</dbReference>
<evidence type="ECO:0000256" key="3">
    <source>
        <dbReference type="ARBA" id="ARBA00022692"/>
    </source>
</evidence>
<comment type="subcellular location">
    <subcellularLocation>
        <location evidence="1">Mitochondrion outer membrane</location>
        <topology evidence="1">Single-pass membrane protein</topology>
    </subcellularLocation>
</comment>
<dbReference type="Pfam" id="PF10642">
    <property type="entry name" value="Tom5"/>
    <property type="match status" value="1"/>
</dbReference>
<keyword evidence="7" id="KW-0496">Mitochondrion</keyword>
<evidence type="ECO:0000256" key="1">
    <source>
        <dbReference type="ARBA" id="ARBA00004572"/>
    </source>
</evidence>
<keyword evidence="3" id="KW-0812">Transmembrane</keyword>
<feature type="compositionally biased region" description="Low complexity" evidence="10">
    <location>
        <begin position="255"/>
        <end position="264"/>
    </location>
</feature>
<feature type="region of interest" description="Disordered" evidence="10">
    <location>
        <begin position="249"/>
        <end position="276"/>
    </location>
</feature>
<accession>A0A8H7EU08</accession>
<gene>
    <name evidence="11" type="ORF">EC973_007078</name>
</gene>
<keyword evidence="2" id="KW-0813">Transport</keyword>
<keyword evidence="8" id="KW-0472">Membrane</keyword>
<evidence type="ECO:0000313" key="11">
    <source>
        <dbReference type="EMBL" id="KAF7731973.1"/>
    </source>
</evidence>
<reference evidence="11" key="1">
    <citation type="submission" date="2020-01" db="EMBL/GenBank/DDBJ databases">
        <title>Genome Sequencing of Three Apophysomyces-Like Fungal Strains Confirms a Novel Fungal Genus in the Mucoromycota with divergent Burkholderia-like Endosymbiotic Bacteria.</title>
        <authorList>
            <person name="Stajich J.E."/>
            <person name="Macias A.M."/>
            <person name="Carter-House D."/>
            <person name="Lovett B."/>
            <person name="Kasson L.R."/>
            <person name="Berry K."/>
            <person name="Grigoriev I."/>
            <person name="Chang Y."/>
            <person name="Spatafora J."/>
            <person name="Kasson M.T."/>
        </authorList>
    </citation>
    <scope>NUCLEOTIDE SEQUENCE</scope>
    <source>
        <strain evidence="11">NRRL A-21654</strain>
    </source>
</reference>